<organism evidence="3 4">
    <name type="scientific">Streptomyces spiramenti</name>
    <dbReference type="NCBI Taxonomy" id="2720606"/>
    <lineage>
        <taxon>Bacteria</taxon>
        <taxon>Bacillati</taxon>
        <taxon>Actinomycetota</taxon>
        <taxon>Actinomycetes</taxon>
        <taxon>Kitasatosporales</taxon>
        <taxon>Streptomycetaceae</taxon>
        <taxon>Streptomyces</taxon>
    </lineage>
</organism>
<sequence length="157" mass="17748">MSNALHIDAPAGLPVIEMTREFDAPPAAVYRAHRDPELITRWLGPDGYEMTAEVYDLRTGGRYRYSHRDPEGNVYRFNGVFHTARENELIIQTFEYEAVPDVVAVETLRFEPLEGGRTRLRTHSVHTDVATRDAMIASGMERGVREGYARLDGVLKG</sequence>
<gene>
    <name evidence="3" type="ORF">HCJ92_13145</name>
</gene>
<dbReference type="CDD" id="cd07826">
    <property type="entry name" value="SRPBCC_CalC_Aha1-like_9"/>
    <property type="match status" value="1"/>
</dbReference>
<dbReference type="Gene3D" id="3.30.530.20">
    <property type="match status" value="1"/>
</dbReference>
<evidence type="ECO:0000256" key="1">
    <source>
        <dbReference type="ARBA" id="ARBA00006817"/>
    </source>
</evidence>
<keyword evidence="4" id="KW-1185">Reference proteome</keyword>
<reference evidence="3 4" key="1">
    <citation type="submission" date="2020-03" db="EMBL/GenBank/DDBJ databases">
        <title>Draft genome of Streptomyces sp. ventii, isolated from the Axial Seamount in the Pacific Ocean, and resequencing of the two type strains Streptomyces lonarensis strain NCL 716 and Streptomyces bohaiensis strain 11A07.</title>
        <authorList>
            <person name="Loughran R.M."/>
            <person name="Pfannmuller K.M."/>
            <person name="Wasson B.J."/>
            <person name="Deadmond M.C."/>
            <person name="Paddock B.E."/>
            <person name="Koyack M.J."/>
            <person name="Gallegos D.A."/>
            <person name="Mitchell E.A."/>
            <person name="Ushijima B."/>
            <person name="Saw J.H."/>
            <person name="Mcphail K.L."/>
            <person name="Videau P."/>
        </authorList>
    </citation>
    <scope>NUCLEOTIDE SEQUENCE [LARGE SCALE GENOMIC DNA]</scope>
    <source>
        <strain evidence="4">5675061</strain>
    </source>
</reference>
<dbReference type="SUPFAM" id="SSF55961">
    <property type="entry name" value="Bet v1-like"/>
    <property type="match status" value="1"/>
</dbReference>
<dbReference type="EMBL" id="JAAVJB010000094">
    <property type="protein sequence ID" value="NJP67218.1"/>
    <property type="molecule type" value="Genomic_DNA"/>
</dbReference>
<feature type="domain" description="Activator of Hsp90 ATPase homologue 1/2-like C-terminal" evidence="2">
    <location>
        <begin position="23"/>
        <end position="155"/>
    </location>
</feature>
<accession>A0ABX1ARC4</accession>
<evidence type="ECO:0000259" key="2">
    <source>
        <dbReference type="Pfam" id="PF08327"/>
    </source>
</evidence>
<evidence type="ECO:0000313" key="3">
    <source>
        <dbReference type="EMBL" id="NJP67218.1"/>
    </source>
</evidence>
<evidence type="ECO:0000313" key="4">
    <source>
        <dbReference type="Proteomes" id="UP000746503"/>
    </source>
</evidence>
<dbReference type="InterPro" id="IPR023393">
    <property type="entry name" value="START-like_dom_sf"/>
</dbReference>
<protein>
    <submittedName>
        <fullName evidence="3">SRPBCC family protein</fullName>
    </submittedName>
</protein>
<proteinExistence type="inferred from homology"/>
<dbReference type="RefSeq" id="WP_167933749.1">
    <property type="nucleotide sequence ID" value="NZ_JAAVJB010000094.1"/>
</dbReference>
<dbReference type="Pfam" id="PF08327">
    <property type="entry name" value="AHSA1"/>
    <property type="match status" value="1"/>
</dbReference>
<comment type="similarity">
    <text evidence="1">Belongs to the AHA1 family.</text>
</comment>
<comment type="caution">
    <text evidence="3">The sequence shown here is derived from an EMBL/GenBank/DDBJ whole genome shotgun (WGS) entry which is preliminary data.</text>
</comment>
<name>A0ABX1ARC4_9ACTN</name>
<dbReference type="InterPro" id="IPR013538">
    <property type="entry name" value="ASHA1/2-like_C"/>
</dbReference>
<dbReference type="Proteomes" id="UP000746503">
    <property type="component" value="Unassembled WGS sequence"/>
</dbReference>